<dbReference type="GO" id="GO:0033215">
    <property type="term" value="P:reductive iron assimilation"/>
    <property type="evidence" value="ECO:0007669"/>
    <property type="project" value="TreeGrafter"/>
</dbReference>
<dbReference type="Proteomes" id="UP001276659">
    <property type="component" value="Unassembled WGS sequence"/>
</dbReference>
<dbReference type="PANTHER" id="PTHR11709">
    <property type="entry name" value="MULTI-COPPER OXIDASE"/>
    <property type="match status" value="1"/>
</dbReference>
<feature type="transmembrane region" description="Helical" evidence="4">
    <location>
        <begin position="211"/>
        <end position="233"/>
    </location>
</feature>
<reference evidence="6" key="1">
    <citation type="submission" date="2022-11" db="EMBL/GenBank/DDBJ databases">
        <title>Chromosomal genome sequence assembly and mating type (MAT) locus characterization of the leprose asexual lichenized fungus Lepraria neglecta (Nyl.) Erichsen.</title>
        <authorList>
            <person name="Allen J.L."/>
            <person name="Pfeffer B."/>
        </authorList>
    </citation>
    <scope>NUCLEOTIDE SEQUENCE</scope>
    <source>
        <strain evidence="6">Allen 5258</strain>
    </source>
</reference>
<feature type="region of interest" description="Disordered" evidence="3">
    <location>
        <begin position="241"/>
        <end position="260"/>
    </location>
</feature>
<dbReference type="GO" id="GO:0004322">
    <property type="term" value="F:ferroxidase activity"/>
    <property type="evidence" value="ECO:0007669"/>
    <property type="project" value="TreeGrafter"/>
</dbReference>
<proteinExistence type="inferred from homology"/>
<keyword evidence="2" id="KW-0479">Metal-binding</keyword>
<feature type="compositionally biased region" description="Basic and acidic residues" evidence="3">
    <location>
        <begin position="100"/>
        <end position="109"/>
    </location>
</feature>
<dbReference type="GO" id="GO:0005507">
    <property type="term" value="F:copper ion binding"/>
    <property type="evidence" value="ECO:0007669"/>
    <property type="project" value="InterPro"/>
</dbReference>
<dbReference type="InterPro" id="IPR002355">
    <property type="entry name" value="Cu_oxidase_Cu_BS"/>
</dbReference>
<evidence type="ECO:0000313" key="7">
    <source>
        <dbReference type="Proteomes" id="UP001276659"/>
    </source>
</evidence>
<feature type="domain" description="Plastocyanin-like" evidence="5">
    <location>
        <begin position="2"/>
        <end position="105"/>
    </location>
</feature>
<dbReference type="Gene3D" id="2.60.40.420">
    <property type="entry name" value="Cupredoxins - blue copper proteins"/>
    <property type="match status" value="1"/>
</dbReference>
<dbReference type="GO" id="GO:0010106">
    <property type="term" value="P:cellular response to iron ion starvation"/>
    <property type="evidence" value="ECO:0007669"/>
    <property type="project" value="TreeGrafter"/>
</dbReference>
<evidence type="ECO:0000256" key="3">
    <source>
        <dbReference type="SAM" id="MobiDB-lite"/>
    </source>
</evidence>
<dbReference type="Pfam" id="PF07731">
    <property type="entry name" value="Cu-oxidase_2"/>
    <property type="match status" value="2"/>
</dbReference>
<evidence type="ECO:0000313" key="6">
    <source>
        <dbReference type="EMBL" id="KAK3178030.1"/>
    </source>
</evidence>
<comment type="caution">
    <text evidence="6">The sequence shown here is derived from an EMBL/GenBank/DDBJ whole genome shotgun (WGS) entry which is preliminary data.</text>
</comment>
<dbReference type="AlphaFoldDB" id="A0AAE0DPI9"/>
<dbReference type="InterPro" id="IPR011706">
    <property type="entry name" value="Cu-oxidase_C"/>
</dbReference>
<comment type="similarity">
    <text evidence="1">Belongs to the multicopper oxidase family.</text>
</comment>
<dbReference type="PROSITE" id="PS00080">
    <property type="entry name" value="MULTICOPPER_OXIDASE2"/>
    <property type="match status" value="1"/>
</dbReference>
<name>A0AAE0DPI9_9LECA</name>
<dbReference type="SUPFAM" id="SSF49503">
    <property type="entry name" value="Cupredoxins"/>
    <property type="match status" value="1"/>
</dbReference>
<dbReference type="GO" id="GO:0033573">
    <property type="term" value="C:high-affinity iron permease complex"/>
    <property type="evidence" value="ECO:0007669"/>
    <property type="project" value="TreeGrafter"/>
</dbReference>
<evidence type="ECO:0000259" key="5">
    <source>
        <dbReference type="Pfam" id="PF07731"/>
    </source>
</evidence>
<keyword evidence="7" id="KW-1185">Reference proteome</keyword>
<evidence type="ECO:0000256" key="1">
    <source>
        <dbReference type="ARBA" id="ARBA00010609"/>
    </source>
</evidence>
<sequence>MPKVPTLYSALTTGEEANNPAIYAENSNAFVLKKNDIIDIVLNNNDTGKHPFHLHGHNFQAIVRSDGDAGNYVANETFPAVPMRRDTFMVRPNGNMVLRFRADNPDKSRPPPFPHHSPPHKHSANTHSRIWLFHCHIEWHVASGLVATMVEAPTSLQNGGLTIPQDHYDACTKQTVPIAGNAAGNTKDLLDLKGANKPPPPLPEAFTARGIVALVFSILSALVGMGVIAWYGASEIGTKTPSKETENAVAAVETEEDKIP</sequence>
<keyword evidence="4" id="KW-1133">Transmembrane helix</keyword>
<keyword evidence="4" id="KW-0812">Transmembrane</keyword>
<dbReference type="EMBL" id="JASNWA010000003">
    <property type="protein sequence ID" value="KAK3178030.1"/>
    <property type="molecule type" value="Genomic_DNA"/>
</dbReference>
<keyword evidence="4" id="KW-0472">Membrane</keyword>
<dbReference type="InterPro" id="IPR008972">
    <property type="entry name" value="Cupredoxin"/>
</dbReference>
<organism evidence="6 7">
    <name type="scientific">Lepraria neglecta</name>
    <dbReference type="NCBI Taxonomy" id="209136"/>
    <lineage>
        <taxon>Eukaryota</taxon>
        <taxon>Fungi</taxon>
        <taxon>Dikarya</taxon>
        <taxon>Ascomycota</taxon>
        <taxon>Pezizomycotina</taxon>
        <taxon>Lecanoromycetes</taxon>
        <taxon>OSLEUM clade</taxon>
        <taxon>Lecanoromycetidae</taxon>
        <taxon>Lecanorales</taxon>
        <taxon>Lecanorineae</taxon>
        <taxon>Stereocaulaceae</taxon>
        <taxon>Lepraria</taxon>
    </lineage>
</organism>
<feature type="region of interest" description="Disordered" evidence="3">
    <location>
        <begin position="100"/>
        <end position="122"/>
    </location>
</feature>
<dbReference type="PANTHER" id="PTHR11709:SF361">
    <property type="entry name" value="IRON TRANSPORT MULTICOPPER OXIDASE FET3"/>
    <property type="match status" value="1"/>
</dbReference>
<protein>
    <recommendedName>
        <fullName evidence="5">Plastocyanin-like domain-containing protein</fullName>
    </recommendedName>
</protein>
<feature type="domain" description="Plastocyanin-like" evidence="5">
    <location>
        <begin position="128"/>
        <end position="154"/>
    </location>
</feature>
<evidence type="ECO:0000256" key="4">
    <source>
        <dbReference type="SAM" id="Phobius"/>
    </source>
</evidence>
<gene>
    <name evidence="6" type="ORF">OEA41_000162</name>
</gene>
<accession>A0AAE0DPI9</accession>
<dbReference type="InterPro" id="IPR045087">
    <property type="entry name" value="Cu-oxidase_fam"/>
</dbReference>
<evidence type="ECO:0000256" key="2">
    <source>
        <dbReference type="ARBA" id="ARBA00022723"/>
    </source>
</evidence>